<proteinExistence type="inferred from homology"/>
<feature type="transmembrane region" description="Helical" evidence="6">
    <location>
        <begin position="75"/>
        <end position="97"/>
    </location>
</feature>
<feature type="transmembrane region" description="Helical" evidence="6">
    <location>
        <begin position="138"/>
        <end position="159"/>
    </location>
</feature>
<dbReference type="EMBL" id="OU503050">
    <property type="protein sequence ID" value="CAI9778012.1"/>
    <property type="molecule type" value="Genomic_DNA"/>
</dbReference>
<dbReference type="GO" id="GO:0016020">
    <property type="term" value="C:membrane"/>
    <property type="evidence" value="ECO:0007669"/>
    <property type="project" value="UniProtKB-SubCell"/>
</dbReference>
<evidence type="ECO:0000256" key="7">
    <source>
        <dbReference type="SAM" id="MobiDB-lite"/>
    </source>
</evidence>
<dbReference type="GO" id="GO:0022857">
    <property type="term" value="F:transmembrane transporter activity"/>
    <property type="evidence" value="ECO:0007669"/>
    <property type="project" value="InterPro"/>
</dbReference>
<dbReference type="SUPFAM" id="SSF103481">
    <property type="entry name" value="Multidrug resistance efflux transporter EmrE"/>
    <property type="match status" value="2"/>
</dbReference>
<evidence type="ECO:0000256" key="4">
    <source>
        <dbReference type="ARBA" id="ARBA00022989"/>
    </source>
</evidence>
<feature type="transmembrane region" description="Helical" evidence="6">
    <location>
        <begin position="216"/>
        <end position="236"/>
    </location>
</feature>
<evidence type="ECO:0000256" key="5">
    <source>
        <dbReference type="ARBA" id="ARBA00023136"/>
    </source>
</evidence>
<dbReference type="Proteomes" id="UP000834106">
    <property type="component" value="Chromosome 15"/>
</dbReference>
<feature type="transmembrane region" description="Helical" evidence="6">
    <location>
        <begin position="248"/>
        <end position="268"/>
    </location>
</feature>
<organism evidence="9 10">
    <name type="scientific">Fraxinus pennsylvanica</name>
    <dbReference type="NCBI Taxonomy" id="56036"/>
    <lineage>
        <taxon>Eukaryota</taxon>
        <taxon>Viridiplantae</taxon>
        <taxon>Streptophyta</taxon>
        <taxon>Embryophyta</taxon>
        <taxon>Tracheophyta</taxon>
        <taxon>Spermatophyta</taxon>
        <taxon>Magnoliopsida</taxon>
        <taxon>eudicotyledons</taxon>
        <taxon>Gunneridae</taxon>
        <taxon>Pentapetalae</taxon>
        <taxon>asterids</taxon>
        <taxon>lamiids</taxon>
        <taxon>Lamiales</taxon>
        <taxon>Oleaceae</taxon>
        <taxon>Oleeae</taxon>
        <taxon>Fraxinus</taxon>
    </lineage>
</organism>
<keyword evidence="4 6" id="KW-1133">Transmembrane helix</keyword>
<evidence type="ECO:0000313" key="9">
    <source>
        <dbReference type="EMBL" id="CAI9778012.1"/>
    </source>
</evidence>
<accession>A0AAD2A3R0</accession>
<evidence type="ECO:0000256" key="6">
    <source>
        <dbReference type="RuleBase" id="RU363077"/>
    </source>
</evidence>
<dbReference type="InterPro" id="IPR030184">
    <property type="entry name" value="WAT1-related"/>
</dbReference>
<comment type="similarity">
    <text evidence="2 6">Belongs to the drug/metabolite transporter (DMT) superfamily. Plant drug/metabolite exporter (P-DME) (TC 2.A.7.4) family.</text>
</comment>
<feature type="compositionally biased region" description="Basic and acidic residues" evidence="7">
    <location>
        <begin position="330"/>
        <end position="355"/>
    </location>
</feature>
<keyword evidence="5 6" id="KW-0472">Membrane</keyword>
<dbReference type="InterPro" id="IPR037185">
    <property type="entry name" value="EmrE-like"/>
</dbReference>
<feature type="transmembrane region" description="Helical" evidence="6">
    <location>
        <begin position="307"/>
        <end position="326"/>
    </location>
</feature>
<evidence type="ECO:0000259" key="8">
    <source>
        <dbReference type="Pfam" id="PF00892"/>
    </source>
</evidence>
<feature type="domain" description="EamA" evidence="8">
    <location>
        <begin position="15"/>
        <end position="147"/>
    </location>
</feature>
<feature type="transmembrane region" description="Helical" evidence="6">
    <location>
        <begin position="15"/>
        <end position="36"/>
    </location>
</feature>
<evidence type="ECO:0000256" key="3">
    <source>
        <dbReference type="ARBA" id="ARBA00022692"/>
    </source>
</evidence>
<feature type="transmembrane region" description="Helical" evidence="6">
    <location>
        <begin position="42"/>
        <end position="63"/>
    </location>
</feature>
<sequence length="368" mass="41161">MESARGINMEKNKPYLVMIFIQFVYAGMALFSKAAITQGMNPYVFVVYRQALASMALAPFAFFMERNTKAPPLSCILLCKIFLVSSCGITMSLNLYYFGLNYVTATFATAFTNTIPAITFILAVCFRMESLSINKRHGMAKVLGSAISLSGALLCSFVRGPPMYAENKTKILNLSEKHYSKADWLKGSLIMLAANLTWCLWLIMQGPLIKQYPSKLRLTALQCFFSCASSAIWSMVKERNPESWKLGWNVNLLSVIYCGVVVTGFTYWLQVWVVEKKGPVFTAVFSPLALILTAIFSAILFKETLHWGSACGAIMLVIGLYAILWGKNKERKAETSESKVEDGEQIERSEEKPQNNEETTLEGITCQR</sequence>
<name>A0AAD2A3R0_9LAMI</name>
<feature type="transmembrane region" description="Helical" evidence="6">
    <location>
        <begin position="184"/>
        <end position="204"/>
    </location>
</feature>
<feature type="domain" description="EamA" evidence="8">
    <location>
        <begin position="186"/>
        <end position="324"/>
    </location>
</feature>
<feature type="transmembrane region" description="Helical" evidence="6">
    <location>
        <begin position="103"/>
        <end position="126"/>
    </location>
</feature>
<dbReference type="InterPro" id="IPR000620">
    <property type="entry name" value="EamA_dom"/>
</dbReference>
<evidence type="ECO:0000256" key="1">
    <source>
        <dbReference type="ARBA" id="ARBA00004141"/>
    </source>
</evidence>
<reference evidence="9" key="1">
    <citation type="submission" date="2023-05" db="EMBL/GenBank/DDBJ databases">
        <authorList>
            <person name="Huff M."/>
        </authorList>
    </citation>
    <scope>NUCLEOTIDE SEQUENCE</scope>
</reference>
<dbReference type="AlphaFoldDB" id="A0AAD2A3R0"/>
<evidence type="ECO:0000313" key="10">
    <source>
        <dbReference type="Proteomes" id="UP000834106"/>
    </source>
</evidence>
<gene>
    <name evidence="9" type="ORF">FPE_LOCUS25442</name>
</gene>
<dbReference type="Pfam" id="PF00892">
    <property type="entry name" value="EamA"/>
    <property type="match status" value="2"/>
</dbReference>
<feature type="transmembrane region" description="Helical" evidence="6">
    <location>
        <begin position="280"/>
        <end position="301"/>
    </location>
</feature>
<feature type="region of interest" description="Disordered" evidence="7">
    <location>
        <begin position="330"/>
        <end position="368"/>
    </location>
</feature>
<keyword evidence="3 6" id="KW-0812">Transmembrane</keyword>
<protein>
    <recommendedName>
        <fullName evidence="6">WAT1-related protein</fullName>
    </recommendedName>
</protein>
<dbReference type="PANTHER" id="PTHR31218">
    <property type="entry name" value="WAT1-RELATED PROTEIN"/>
    <property type="match status" value="1"/>
</dbReference>
<comment type="subcellular location">
    <subcellularLocation>
        <location evidence="1 6">Membrane</location>
        <topology evidence="1 6">Multi-pass membrane protein</topology>
    </subcellularLocation>
</comment>
<evidence type="ECO:0000256" key="2">
    <source>
        <dbReference type="ARBA" id="ARBA00007635"/>
    </source>
</evidence>
<keyword evidence="10" id="KW-1185">Reference proteome</keyword>